<dbReference type="eggNOG" id="COG2244">
    <property type="taxonomic scope" value="Bacteria"/>
</dbReference>
<feature type="transmembrane region" description="Helical" evidence="6">
    <location>
        <begin position="281"/>
        <end position="303"/>
    </location>
</feature>
<feature type="transmembrane region" description="Helical" evidence="6">
    <location>
        <begin position="376"/>
        <end position="396"/>
    </location>
</feature>
<dbReference type="GO" id="GO:0005886">
    <property type="term" value="C:plasma membrane"/>
    <property type="evidence" value="ECO:0007669"/>
    <property type="project" value="UniProtKB-SubCell"/>
</dbReference>
<dbReference type="InterPro" id="IPR002797">
    <property type="entry name" value="Polysacc_synth"/>
</dbReference>
<evidence type="ECO:0000256" key="1">
    <source>
        <dbReference type="ARBA" id="ARBA00004651"/>
    </source>
</evidence>
<feature type="transmembrane region" description="Helical" evidence="6">
    <location>
        <begin position="111"/>
        <end position="133"/>
    </location>
</feature>
<dbReference type="InterPro" id="IPR050833">
    <property type="entry name" value="Poly_Biosynth_Transport"/>
</dbReference>
<organism evidence="7 8">
    <name type="scientific">Enterococcus phoeniculicola ATCC BAA-412</name>
    <dbReference type="NCBI Taxonomy" id="1158610"/>
    <lineage>
        <taxon>Bacteria</taxon>
        <taxon>Bacillati</taxon>
        <taxon>Bacillota</taxon>
        <taxon>Bacilli</taxon>
        <taxon>Lactobacillales</taxon>
        <taxon>Enterococcaceae</taxon>
        <taxon>Enterococcus</taxon>
    </lineage>
</organism>
<reference evidence="7 8" key="1">
    <citation type="submission" date="2013-02" db="EMBL/GenBank/DDBJ databases">
        <title>The Genome Sequence of Enterococcus phoeniculicola BAA-412.</title>
        <authorList>
            <consortium name="The Broad Institute Genome Sequencing Platform"/>
            <consortium name="The Broad Institute Genome Sequencing Center for Infectious Disease"/>
            <person name="Earl A.M."/>
            <person name="Gilmore M.S."/>
            <person name="Lebreton F."/>
            <person name="Walker B."/>
            <person name="Young S.K."/>
            <person name="Zeng Q."/>
            <person name="Gargeya S."/>
            <person name="Fitzgerald M."/>
            <person name="Haas B."/>
            <person name="Abouelleil A."/>
            <person name="Alvarado L."/>
            <person name="Arachchi H.M."/>
            <person name="Berlin A.M."/>
            <person name="Chapman S.B."/>
            <person name="Dewar J."/>
            <person name="Goldberg J."/>
            <person name="Griggs A."/>
            <person name="Gujja S."/>
            <person name="Hansen M."/>
            <person name="Howarth C."/>
            <person name="Imamovic A."/>
            <person name="Larimer J."/>
            <person name="McCowan C."/>
            <person name="Murphy C."/>
            <person name="Neiman D."/>
            <person name="Pearson M."/>
            <person name="Priest M."/>
            <person name="Roberts A."/>
            <person name="Saif S."/>
            <person name="Shea T."/>
            <person name="Sisk P."/>
            <person name="Sykes S."/>
            <person name="Wortman J."/>
            <person name="Nusbaum C."/>
            <person name="Birren B."/>
        </authorList>
    </citation>
    <scope>NUCLEOTIDE SEQUENCE [LARGE SCALE GENOMIC DNA]</scope>
    <source>
        <strain evidence="7 8">ATCC BAA-412</strain>
    </source>
</reference>
<evidence type="ECO:0000313" key="8">
    <source>
        <dbReference type="Proteomes" id="UP000013785"/>
    </source>
</evidence>
<dbReference type="EMBL" id="AJAT01000008">
    <property type="protein sequence ID" value="EOL47551.1"/>
    <property type="molecule type" value="Genomic_DNA"/>
</dbReference>
<name>R3WIA3_9ENTE</name>
<dbReference type="RefSeq" id="WP_010767227.1">
    <property type="nucleotide sequence ID" value="NZ_ASWE01000004.1"/>
</dbReference>
<protein>
    <submittedName>
        <fullName evidence="7">Uncharacterized protein</fullName>
    </submittedName>
</protein>
<dbReference type="Proteomes" id="UP000013785">
    <property type="component" value="Unassembled WGS sequence"/>
</dbReference>
<evidence type="ECO:0000256" key="5">
    <source>
        <dbReference type="ARBA" id="ARBA00023136"/>
    </source>
</evidence>
<dbReference type="HOGENOM" id="CLU_022017_0_0_9"/>
<feature type="transmembrane region" description="Helical" evidence="6">
    <location>
        <begin position="315"/>
        <end position="339"/>
    </location>
</feature>
<gene>
    <name evidence="7" type="ORF">UC3_00554</name>
</gene>
<dbReference type="OrthoDB" id="9815702at2"/>
<evidence type="ECO:0000256" key="6">
    <source>
        <dbReference type="SAM" id="Phobius"/>
    </source>
</evidence>
<feature type="transmembrane region" description="Helical" evidence="6">
    <location>
        <begin position="7"/>
        <end position="29"/>
    </location>
</feature>
<dbReference type="Pfam" id="PF01943">
    <property type="entry name" value="Polysacc_synt"/>
    <property type="match status" value="1"/>
</dbReference>
<feature type="transmembrane region" description="Helical" evidence="6">
    <location>
        <begin position="207"/>
        <end position="223"/>
    </location>
</feature>
<feature type="transmembrane region" description="Helical" evidence="6">
    <location>
        <begin position="164"/>
        <end position="186"/>
    </location>
</feature>
<feature type="transmembrane region" description="Helical" evidence="6">
    <location>
        <begin position="351"/>
        <end position="370"/>
    </location>
</feature>
<comment type="caution">
    <text evidence="7">The sequence shown here is derived from an EMBL/GenBank/DDBJ whole genome shotgun (WGS) entry which is preliminary data.</text>
</comment>
<dbReference type="PANTHER" id="PTHR30250">
    <property type="entry name" value="PST FAMILY PREDICTED COLANIC ACID TRANSPORTER"/>
    <property type="match status" value="1"/>
</dbReference>
<keyword evidence="3 6" id="KW-0812">Transmembrane</keyword>
<evidence type="ECO:0000256" key="4">
    <source>
        <dbReference type="ARBA" id="ARBA00022989"/>
    </source>
</evidence>
<evidence type="ECO:0000256" key="2">
    <source>
        <dbReference type="ARBA" id="ARBA00022475"/>
    </source>
</evidence>
<comment type="subcellular location">
    <subcellularLocation>
        <location evidence="1">Cell membrane</location>
        <topology evidence="1">Multi-pass membrane protein</topology>
    </subcellularLocation>
</comment>
<dbReference type="PANTHER" id="PTHR30250:SF11">
    <property type="entry name" value="O-ANTIGEN TRANSPORTER-RELATED"/>
    <property type="match status" value="1"/>
</dbReference>
<feature type="transmembrane region" description="Helical" evidence="6">
    <location>
        <begin position="140"/>
        <end position="158"/>
    </location>
</feature>
<evidence type="ECO:0000313" key="7">
    <source>
        <dbReference type="EMBL" id="EOL47551.1"/>
    </source>
</evidence>
<sequence length="471" mass="53604">MKIIKNYLYNVGYQVLVMILPLITVPYIARVIGAHGVGVNAYTNSIIQYFILFGSIGVNLYGNRSIAYVRDNKKEMSKVFWEITVLKVITVTLAYLAFLLFLLFTNKYQHYFLYQSILILAAGLDISWLFMGIEDFQKPVLRNMLVKIASVVLIFSLVKTSNDLGMYILITSGSIFIGNLTLWPYLRKTVRRIHLRKLQIWKHLRPSLSLFIPQIAIQIYLVLNKTMLGALVSVTSAGYFDNADKLVKVILAVVTATGTVMLPRVAHTFAKGNNEKVNEYLYTSFDMVSLIATPMMFGLMAISPKFAPWFFGQNFLGIETLVMVLSPVILLIGWSNVTGQQYLMPTHKMKYFTYSVTVGAVVNLLLNILMIPLWGAVGACIATVISEALVCIVQFYSVKKFIPIKKMFLNIWKYLVAGILMFVAVYYLNVTWQFSMMYLFIEVVIGILIYTFVIFLLKPTSLTVLYKFIKR</sequence>
<dbReference type="PATRIC" id="fig|1158610.3.peg.526"/>
<feature type="transmembrane region" description="Helical" evidence="6">
    <location>
        <begin position="83"/>
        <end position="105"/>
    </location>
</feature>
<feature type="transmembrane region" description="Helical" evidence="6">
    <location>
        <begin position="434"/>
        <end position="457"/>
    </location>
</feature>
<evidence type="ECO:0000256" key="3">
    <source>
        <dbReference type="ARBA" id="ARBA00022692"/>
    </source>
</evidence>
<dbReference type="AlphaFoldDB" id="R3WIA3"/>
<feature type="transmembrane region" description="Helical" evidence="6">
    <location>
        <begin position="41"/>
        <end position="62"/>
    </location>
</feature>
<keyword evidence="2" id="KW-1003">Cell membrane</keyword>
<feature type="transmembrane region" description="Helical" evidence="6">
    <location>
        <begin position="249"/>
        <end position="269"/>
    </location>
</feature>
<dbReference type="CDD" id="cd13128">
    <property type="entry name" value="MATE_Wzx_like"/>
    <property type="match status" value="1"/>
</dbReference>
<feature type="transmembrane region" description="Helical" evidence="6">
    <location>
        <begin position="408"/>
        <end position="428"/>
    </location>
</feature>
<accession>R3WIA3</accession>
<keyword evidence="5 6" id="KW-0472">Membrane</keyword>
<keyword evidence="4 6" id="KW-1133">Transmembrane helix</keyword>
<proteinExistence type="predicted"/>
<dbReference type="STRING" id="154621.RV11_GL000352"/>
<keyword evidence="8" id="KW-1185">Reference proteome</keyword>